<dbReference type="FunFam" id="1.20.58.390:FF:000022">
    <property type="entry name" value="Nicotinic acetylcholine receptor subunit alpha4"/>
    <property type="match status" value="1"/>
</dbReference>
<feature type="chain" id="PRO_5022270012" evidence="17">
    <location>
        <begin position="24"/>
        <end position="519"/>
    </location>
</feature>
<feature type="transmembrane region" description="Helical" evidence="17">
    <location>
        <begin position="252"/>
        <end position="274"/>
    </location>
</feature>
<evidence type="ECO:0000256" key="1">
    <source>
        <dbReference type="ARBA" id="ARBA00009237"/>
    </source>
</evidence>
<accession>A0A2S1WLV1</accession>
<evidence type="ECO:0000256" key="5">
    <source>
        <dbReference type="ARBA" id="ARBA00022729"/>
    </source>
</evidence>
<evidence type="ECO:0000256" key="10">
    <source>
        <dbReference type="ARBA" id="ARBA00023157"/>
    </source>
</evidence>
<feature type="domain" description="Neurotransmitter-gated ion-channel transmembrane" evidence="19">
    <location>
        <begin position="260"/>
        <end position="500"/>
    </location>
</feature>
<keyword evidence="13" id="KW-0628">Postsynaptic cell membrane</keyword>
<evidence type="ECO:0000256" key="2">
    <source>
        <dbReference type="ARBA" id="ARBA00022448"/>
    </source>
</evidence>
<feature type="transmembrane region" description="Helical" evidence="17">
    <location>
        <begin position="286"/>
        <end position="312"/>
    </location>
</feature>
<dbReference type="EMBL" id="MG973305">
    <property type="protein sequence ID" value="AWJ68158.1"/>
    <property type="molecule type" value="mRNA"/>
</dbReference>
<comment type="subcellular location">
    <subcellularLocation>
        <location evidence="16">Postsynaptic cell membrane</location>
        <topology evidence="16">Multi-pass membrane protein</topology>
    </subcellularLocation>
</comment>
<evidence type="ECO:0000256" key="17">
    <source>
        <dbReference type="RuleBase" id="RU000687"/>
    </source>
</evidence>
<dbReference type="PANTHER" id="PTHR18945">
    <property type="entry name" value="NEUROTRANSMITTER GATED ION CHANNEL"/>
    <property type="match status" value="1"/>
</dbReference>
<dbReference type="InterPro" id="IPR006201">
    <property type="entry name" value="Neur_channel"/>
</dbReference>
<keyword evidence="15 17" id="KW-0407">Ion channel</keyword>
<feature type="transmembrane region" description="Helical" evidence="17">
    <location>
        <begin position="484"/>
        <end position="508"/>
    </location>
</feature>
<evidence type="ECO:0000256" key="3">
    <source>
        <dbReference type="ARBA" id="ARBA00022475"/>
    </source>
</evidence>
<organism evidence="20">
    <name type="scientific">Hirudo verbana</name>
    <dbReference type="NCBI Taxonomy" id="311461"/>
    <lineage>
        <taxon>Eukaryota</taxon>
        <taxon>Metazoa</taxon>
        <taxon>Spiralia</taxon>
        <taxon>Lophotrochozoa</taxon>
        <taxon>Annelida</taxon>
        <taxon>Clitellata</taxon>
        <taxon>Hirudinea</taxon>
        <taxon>Hirudinida</taxon>
        <taxon>Hirudiniformes</taxon>
        <taxon>Hirudinidae</taxon>
        <taxon>Hirudo</taxon>
    </lineage>
</organism>
<dbReference type="Gene3D" id="2.70.170.10">
    <property type="entry name" value="Neurotransmitter-gated ion-channel ligand-binding domain"/>
    <property type="match status" value="1"/>
</dbReference>
<dbReference type="Gene3D" id="1.20.58.390">
    <property type="entry name" value="Neurotransmitter-gated ion-channel transmembrane domain"/>
    <property type="match status" value="2"/>
</dbReference>
<evidence type="ECO:0000256" key="11">
    <source>
        <dbReference type="ARBA" id="ARBA00023170"/>
    </source>
</evidence>
<keyword evidence="12" id="KW-0325">Glycoprotein</keyword>
<sequence>MDFMQKVFVLCCLPALFVDQSIAFHKANKLYSKLFDSRDDGLRYNKYIRPVENENSTIDVYIGLQLSQLIDVDEKNQYMTTNVWMVFKWVDPTLKWDPGEYEGVKSLYVPAASIWHPDIILYNTADGTYETTNGTNAILWHSGLIEWNPPASFKVGCTLDVTYFPFDQQDCGFQFASWTYNRHEINIKHIAHKNLPDLEDEEVENGIDLSEFYQNVEWDLMAVPAEKTFIHYAGSHEQFTLWTFKMQLRRKFLFYTVNLMIPLISHAFITILVFNIPAASTEKMALSINILLSLTVFFLMLAEIVPVTSVVVPLLGKYLLFTLMLVVSSISVTVITYQIHFRSASTHSMQDWTRKIFLYWMPKFLMMQRPKVENSQDVHLKYIRLKLCDCLRDDSMDLSTQALSDGSSPQLGSHSKRQKTQMVLLSLSKELDEDTRAVRKLDLSIEVQKAIQGALYISNHLKKEDQCQRTKEDWKYVALVVDRILLLLYIAICFIGTVAIICQAPMLFDNRAPLLPAKH</sequence>
<dbReference type="PRINTS" id="PR00254">
    <property type="entry name" value="NICOTINICR"/>
</dbReference>
<feature type="domain" description="Neurotransmitter-gated ion-channel ligand-binding" evidence="18">
    <location>
        <begin position="30"/>
        <end position="251"/>
    </location>
</feature>
<evidence type="ECO:0000256" key="13">
    <source>
        <dbReference type="ARBA" id="ARBA00023257"/>
    </source>
</evidence>
<evidence type="ECO:0000256" key="16">
    <source>
        <dbReference type="ARBA" id="ARBA00034104"/>
    </source>
</evidence>
<name>A0A2S1WLV1_9ANNE</name>
<keyword evidence="10" id="KW-1015">Disulfide bond</keyword>
<keyword evidence="3" id="KW-1003">Cell membrane</keyword>
<keyword evidence="11 20" id="KW-0675">Receptor</keyword>
<dbReference type="SUPFAM" id="SSF63712">
    <property type="entry name" value="Nicotinic receptor ligand binding domain-like"/>
    <property type="match status" value="1"/>
</dbReference>
<dbReference type="InterPro" id="IPR006029">
    <property type="entry name" value="Neurotrans-gated_channel_TM"/>
</dbReference>
<dbReference type="GO" id="GO:0022848">
    <property type="term" value="F:acetylcholine-gated monoatomic cation-selective channel activity"/>
    <property type="evidence" value="ECO:0007669"/>
    <property type="project" value="InterPro"/>
</dbReference>
<keyword evidence="4 17" id="KW-0812">Transmembrane</keyword>
<evidence type="ECO:0000259" key="18">
    <source>
        <dbReference type="Pfam" id="PF02931"/>
    </source>
</evidence>
<evidence type="ECO:0000256" key="12">
    <source>
        <dbReference type="ARBA" id="ARBA00023180"/>
    </source>
</evidence>
<evidence type="ECO:0000256" key="4">
    <source>
        <dbReference type="ARBA" id="ARBA00022692"/>
    </source>
</evidence>
<keyword evidence="14" id="KW-1071">Ligand-gated ion channel</keyword>
<reference evidence="20" key="1">
    <citation type="submission" date="2018-02" db="EMBL/GenBank/DDBJ databases">
        <title>Hirudo verbana central nervous system transcriptome analysis of ion channel and receptor content.</title>
        <authorList>
            <person name="Northcutt A.J."/>
            <person name="Schulz D.J."/>
            <person name="Mesce K.A."/>
        </authorList>
    </citation>
    <scope>NUCLEOTIDE SEQUENCE</scope>
</reference>
<dbReference type="PROSITE" id="PS00236">
    <property type="entry name" value="NEUROTR_ION_CHANNEL"/>
    <property type="match status" value="1"/>
</dbReference>
<dbReference type="AlphaFoldDB" id="A0A2S1WLV1"/>
<dbReference type="Pfam" id="PF02932">
    <property type="entry name" value="Neur_chan_memb"/>
    <property type="match status" value="1"/>
</dbReference>
<evidence type="ECO:0000256" key="9">
    <source>
        <dbReference type="ARBA" id="ARBA00023136"/>
    </source>
</evidence>
<comment type="similarity">
    <text evidence="1">Belongs to the ligand-gated ion channel (TC 1.A.9) family. Acetylcholine receptor (TC 1.A.9.1) subfamily.</text>
</comment>
<protein>
    <submittedName>
        <fullName evidence="20">Putative nicotinic acetylcholine receptor 7</fullName>
    </submittedName>
</protein>
<dbReference type="GO" id="GO:0045211">
    <property type="term" value="C:postsynaptic membrane"/>
    <property type="evidence" value="ECO:0007669"/>
    <property type="project" value="UniProtKB-SubCell"/>
</dbReference>
<dbReference type="InterPro" id="IPR036719">
    <property type="entry name" value="Neuro-gated_channel_TM_sf"/>
</dbReference>
<dbReference type="InterPro" id="IPR038050">
    <property type="entry name" value="Neuro_actylchol_rec"/>
</dbReference>
<keyword evidence="2 17" id="KW-0813">Transport</keyword>
<keyword evidence="6 17" id="KW-1133">Transmembrane helix</keyword>
<dbReference type="Pfam" id="PF02931">
    <property type="entry name" value="Neur_chan_LBD"/>
    <property type="match status" value="1"/>
</dbReference>
<feature type="transmembrane region" description="Helical" evidence="17">
    <location>
        <begin position="318"/>
        <end position="339"/>
    </location>
</feature>
<evidence type="ECO:0000256" key="14">
    <source>
        <dbReference type="ARBA" id="ARBA00023286"/>
    </source>
</evidence>
<evidence type="ECO:0000256" key="15">
    <source>
        <dbReference type="ARBA" id="ARBA00023303"/>
    </source>
</evidence>
<keyword evidence="7" id="KW-0770">Synapse</keyword>
<dbReference type="NCBIfam" id="TIGR00860">
    <property type="entry name" value="LIC"/>
    <property type="match status" value="1"/>
</dbReference>
<evidence type="ECO:0000259" key="19">
    <source>
        <dbReference type="Pfam" id="PF02932"/>
    </source>
</evidence>
<dbReference type="SUPFAM" id="SSF90112">
    <property type="entry name" value="Neurotransmitter-gated ion-channel transmembrane pore"/>
    <property type="match status" value="1"/>
</dbReference>
<proteinExistence type="evidence at transcript level"/>
<keyword evidence="5 17" id="KW-0732">Signal</keyword>
<evidence type="ECO:0000313" key="20">
    <source>
        <dbReference type="EMBL" id="AWJ68158.1"/>
    </source>
</evidence>
<evidence type="ECO:0000256" key="8">
    <source>
        <dbReference type="ARBA" id="ARBA00023065"/>
    </source>
</evidence>
<dbReference type="FunFam" id="2.70.170.10:FF:000044">
    <property type="entry name" value="AcetylCholine Receptor"/>
    <property type="match status" value="1"/>
</dbReference>
<feature type="signal peptide" evidence="17">
    <location>
        <begin position="1"/>
        <end position="23"/>
    </location>
</feature>
<evidence type="ECO:0000256" key="7">
    <source>
        <dbReference type="ARBA" id="ARBA00023018"/>
    </source>
</evidence>
<dbReference type="GO" id="GO:0004888">
    <property type="term" value="F:transmembrane signaling receptor activity"/>
    <property type="evidence" value="ECO:0007669"/>
    <property type="project" value="InterPro"/>
</dbReference>
<dbReference type="PRINTS" id="PR00252">
    <property type="entry name" value="NRIONCHANNEL"/>
</dbReference>
<dbReference type="InterPro" id="IPR018000">
    <property type="entry name" value="Neurotransmitter_ion_chnl_CS"/>
</dbReference>
<keyword evidence="8 17" id="KW-0406">Ion transport</keyword>
<dbReference type="InterPro" id="IPR006202">
    <property type="entry name" value="Neur_chan_lig-bd"/>
</dbReference>
<keyword evidence="9 17" id="KW-0472">Membrane</keyword>
<dbReference type="InterPro" id="IPR036734">
    <property type="entry name" value="Neur_chan_lig-bd_sf"/>
</dbReference>
<dbReference type="GO" id="GO:0007271">
    <property type="term" value="P:synaptic transmission, cholinergic"/>
    <property type="evidence" value="ECO:0007669"/>
    <property type="project" value="UniProtKB-ARBA"/>
</dbReference>
<evidence type="ECO:0000256" key="6">
    <source>
        <dbReference type="ARBA" id="ARBA00022989"/>
    </source>
</evidence>
<dbReference type="CDD" id="cd19064">
    <property type="entry name" value="LGIC_TM_nAChR"/>
    <property type="match status" value="1"/>
</dbReference>
<dbReference type="InterPro" id="IPR002394">
    <property type="entry name" value="Nicotinic_acetylcholine_rcpt"/>
</dbReference>